<proteinExistence type="predicted"/>
<keyword evidence="2" id="KW-1185">Reference proteome</keyword>
<name>A0A7J5Y9U7_DISMA</name>
<dbReference type="EMBL" id="JAAKFY010000015">
    <property type="protein sequence ID" value="KAF3845539.1"/>
    <property type="molecule type" value="Genomic_DNA"/>
</dbReference>
<dbReference type="AlphaFoldDB" id="A0A7J5Y9U7"/>
<protein>
    <submittedName>
        <fullName evidence="1">Uncharacterized protein</fullName>
    </submittedName>
</protein>
<feature type="non-terminal residue" evidence="1">
    <location>
        <position position="1"/>
    </location>
</feature>
<gene>
    <name evidence="1" type="ORF">F7725_008702</name>
</gene>
<accession>A0A7J5Y9U7</accession>
<evidence type="ECO:0000313" key="2">
    <source>
        <dbReference type="Proteomes" id="UP000518266"/>
    </source>
</evidence>
<reference evidence="1 2" key="1">
    <citation type="submission" date="2020-03" db="EMBL/GenBank/DDBJ databases">
        <title>Dissostichus mawsoni Genome sequencing and assembly.</title>
        <authorList>
            <person name="Park H."/>
        </authorList>
    </citation>
    <scope>NUCLEOTIDE SEQUENCE [LARGE SCALE GENOMIC DNA]</scope>
    <source>
        <strain evidence="1">DM0001</strain>
        <tissue evidence="1">Muscle</tissue>
    </source>
</reference>
<comment type="caution">
    <text evidence="1">The sequence shown here is derived from an EMBL/GenBank/DDBJ whole genome shotgun (WGS) entry which is preliminary data.</text>
</comment>
<sequence length="101" mass="11633">MSHLTTEASRGLLTRSRVHHMENNEKCTRYFFRKLARPRNVMDAIKDKNGKEQTDINDILASKRAPLNIPHAETRPPLYGRAVTLFKKAVLNKSSVDFVNR</sequence>
<dbReference type="Proteomes" id="UP000518266">
    <property type="component" value="Unassembled WGS sequence"/>
</dbReference>
<dbReference type="OrthoDB" id="416119at2759"/>
<organism evidence="1 2">
    <name type="scientific">Dissostichus mawsoni</name>
    <name type="common">Antarctic cod</name>
    <dbReference type="NCBI Taxonomy" id="36200"/>
    <lineage>
        <taxon>Eukaryota</taxon>
        <taxon>Metazoa</taxon>
        <taxon>Chordata</taxon>
        <taxon>Craniata</taxon>
        <taxon>Vertebrata</taxon>
        <taxon>Euteleostomi</taxon>
        <taxon>Actinopterygii</taxon>
        <taxon>Neopterygii</taxon>
        <taxon>Teleostei</taxon>
        <taxon>Neoteleostei</taxon>
        <taxon>Acanthomorphata</taxon>
        <taxon>Eupercaria</taxon>
        <taxon>Perciformes</taxon>
        <taxon>Notothenioidei</taxon>
        <taxon>Nototheniidae</taxon>
        <taxon>Dissostichus</taxon>
    </lineage>
</organism>
<evidence type="ECO:0000313" key="1">
    <source>
        <dbReference type="EMBL" id="KAF3845539.1"/>
    </source>
</evidence>